<dbReference type="InterPro" id="IPR041577">
    <property type="entry name" value="RT_RNaseH_2"/>
</dbReference>
<evidence type="ECO:0000259" key="3">
    <source>
        <dbReference type="Pfam" id="PF00078"/>
    </source>
</evidence>
<dbReference type="InterPro" id="IPR043128">
    <property type="entry name" value="Rev_trsase/Diguanyl_cyclase"/>
</dbReference>
<dbReference type="Pfam" id="PF00078">
    <property type="entry name" value="RVT_1"/>
    <property type="match status" value="1"/>
</dbReference>
<name>A0A2N9HK33_FAGSY</name>
<dbReference type="Gene3D" id="1.10.340.70">
    <property type="match status" value="1"/>
</dbReference>
<evidence type="ECO:0000256" key="2">
    <source>
        <dbReference type="SAM" id="MobiDB-lite"/>
    </source>
</evidence>
<dbReference type="CDD" id="cd01647">
    <property type="entry name" value="RT_LTR"/>
    <property type="match status" value="1"/>
</dbReference>
<dbReference type="InterPro" id="IPR050951">
    <property type="entry name" value="Retrovirus_Pol_polyprotein"/>
</dbReference>
<evidence type="ECO:0000313" key="7">
    <source>
        <dbReference type="EMBL" id="SPD14546.1"/>
    </source>
</evidence>
<dbReference type="Pfam" id="PF03732">
    <property type="entry name" value="Retrotrans_gag"/>
    <property type="match status" value="1"/>
</dbReference>
<keyword evidence="1" id="KW-0511">Multifunctional enzyme</keyword>
<dbReference type="InterPro" id="IPR012337">
    <property type="entry name" value="RNaseH-like_sf"/>
</dbReference>
<evidence type="ECO:0000259" key="5">
    <source>
        <dbReference type="Pfam" id="PF13456"/>
    </source>
</evidence>
<dbReference type="InterPro" id="IPR043502">
    <property type="entry name" value="DNA/RNA_pol_sf"/>
</dbReference>
<gene>
    <name evidence="7" type="ORF">FSB_LOCUS42428</name>
</gene>
<protein>
    <submittedName>
        <fullName evidence="7">Uncharacterized protein</fullName>
    </submittedName>
</protein>
<feature type="domain" description="Reverse transcriptase/retrotransposon-derived protein RNase H-like" evidence="6">
    <location>
        <begin position="780"/>
        <end position="853"/>
    </location>
</feature>
<sequence length="1352" mass="151390">MPPKKSTRQNSVVNSHVETESHGHSHTMGETRAPGGGHIPGGENPFGGGHVLGGEDVPVGGPQQMALMFEMIKGMQQAQVELVEKESVMEHISKFLDFMGPFAAHGELCLWEFSKSLVDRAYTWYTVLLAESIKTWEDMVESFCSKYFHAEEKITLVNLHSTKQLIGEDLVKYIHRFRDVSLDCHVKYQEGELVEVEKGKDNKGPTQALIVSTAATASGTKQKNSIKKVYEEPPPLPFTAEEMMAIFDKWVKDEVIKLPQVTKKATAEEKKNPKYCRYHRYVHHPTKDKNKAMVLVVIHGNVSNMEVDESAAASSSLALITIAAKSGATCFTVEAHASRAFLEITNAITFTNEDMEVQYPNHRRPLYLFAVVKDVQVRRALLDTGSCLNLIPLSTLQAANVSQQKIQGSPMEVTRCVGPDCPLQEGPIPEEGGLQPLCHLTQQTGNSEEDMVNQAESTAVKTKKSTTAEPKMIAKEELEVINLSDNPNVSKPVSISMSLSAEERKCLIDLLHEYKDFFAWDYDEMPRIDPALVAHSLNVEPSTRPVHPWWLSNIVPVKKKNGQIRCCVDFRNLNKACPKDEFPLPNMDLLIDSAAGHAIFSFMDRFSSYNQIHMSTKDAEKTTFHTPIGNFYYTVMPFGLKNAGATYQRTITAMFHDVMYQEIEDYVNDIMVKSKKRENHLETLRKVFERCRLNKFKMNPLKCAFGVSAGKFLGFLVHNSGIDVDPAKASVIATMKAPTSHKELKSFLGRLSYIRRFIPGLVAVTTVFIPLMKKGVPFVWSTTCQQAFEKIQAIMTKLPIVCALVAGIPLRLYLASNGEAIGALVAQEDEGGTEKSVYYVNRALRDAETRLAQWLLQLSQYEIITETPIAIKSQAIADLLALFPGEDSSINLTRSTGSGVGIVLIRENGETIAKSFKLDFSFSNNASEYEAYITRLAIAHEMGIKHLKVIGDSNLIICQAKGPKVDVAINKRSVPITDLLKEEFEKQLLDTKNWRTPVKAKLMSPKGVVDLKTLKDYVLIAGDLYHRLPGGVLARCVSLREAAKKLIEVHEKSCEFSDEVSLYRRLQRLDYFWPNMSKEAIGLQEQCSFCQHQHESDQVYATFVSSDWLTPFLEYLIENILPQTSKATTRLKKLATKYFVERRHIISERVSQESFEMPQPGRISNTNLIHTHPTSLQNMATPWPFHTWGLDLIGPINPSSGGYIWILVATEYFSKWVEAVPLCKATGAAMANFIHEHIITRAGALTWQTHYGHIVAQPRRSRILHGMDLEADADICAEARVADLESLEEARELAQVRSLRYHQKLASAYRKTLQTKNFCQGPDGPKNGGPCEKRSSFTIQVCTKLGGAILNL</sequence>
<feature type="region of interest" description="Disordered" evidence="2">
    <location>
        <begin position="1"/>
        <end position="54"/>
    </location>
</feature>
<dbReference type="SUPFAM" id="SSF56672">
    <property type="entry name" value="DNA/RNA polymerases"/>
    <property type="match status" value="1"/>
</dbReference>
<dbReference type="Pfam" id="PF13456">
    <property type="entry name" value="RVT_3"/>
    <property type="match status" value="1"/>
</dbReference>
<dbReference type="InterPro" id="IPR002156">
    <property type="entry name" value="RNaseH_domain"/>
</dbReference>
<dbReference type="GO" id="GO:0004523">
    <property type="term" value="F:RNA-DNA hybrid ribonuclease activity"/>
    <property type="evidence" value="ECO:0007669"/>
    <property type="project" value="InterPro"/>
</dbReference>
<feature type="domain" description="Retrotransposon gag" evidence="4">
    <location>
        <begin position="113"/>
        <end position="186"/>
    </location>
</feature>
<organism evidence="7">
    <name type="scientific">Fagus sylvatica</name>
    <name type="common">Beechnut</name>
    <dbReference type="NCBI Taxonomy" id="28930"/>
    <lineage>
        <taxon>Eukaryota</taxon>
        <taxon>Viridiplantae</taxon>
        <taxon>Streptophyta</taxon>
        <taxon>Embryophyta</taxon>
        <taxon>Tracheophyta</taxon>
        <taxon>Spermatophyta</taxon>
        <taxon>Magnoliopsida</taxon>
        <taxon>eudicotyledons</taxon>
        <taxon>Gunneridae</taxon>
        <taxon>Pentapetalae</taxon>
        <taxon>rosids</taxon>
        <taxon>fabids</taxon>
        <taxon>Fagales</taxon>
        <taxon>Fagaceae</taxon>
        <taxon>Fagus</taxon>
    </lineage>
</organism>
<reference evidence="7" key="1">
    <citation type="submission" date="2018-02" db="EMBL/GenBank/DDBJ databases">
        <authorList>
            <person name="Cohen D.B."/>
            <person name="Kent A.D."/>
        </authorList>
    </citation>
    <scope>NUCLEOTIDE SEQUENCE</scope>
</reference>
<dbReference type="Gene3D" id="3.30.70.270">
    <property type="match status" value="2"/>
</dbReference>
<proteinExistence type="predicted"/>
<feature type="domain" description="RNase H type-1" evidence="5">
    <location>
        <begin position="893"/>
        <end position="964"/>
    </location>
</feature>
<dbReference type="EMBL" id="OIVN01003949">
    <property type="protein sequence ID" value="SPD14546.1"/>
    <property type="molecule type" value="Genomic_DNA"/>
</dbReference>
<accession>A0A2N9HK33</accession>
<dbReference type="Gene3D" id="3.30.420.10">
    <property type="entry name" value="Ribonuclease H-like superfamily/Ribonuclease H"/>
    <property type="match status" value="2"/>
</dbReference>
<evidence type="ECO:0000259" key="4">
    <source>
        <dbReference type="Pfam" id="PF03732"/>
    </source>
</evidence>
<feature type="compositionally biased region" description="Gly residues" evidence="2">
    <location>
        <begin position="34"/>
        <end position="52"/>
    </location>
</feature>
<dbReference type="GO" id="GO:0003676">
    <property type="term" value="F:nucleic acid binding"/>
    <property type="evidence" value="ECO:0007669"/>
    <property type="project" value="InterPro"/>
</dbReference>
<dbReference type="InterPro" id="IPR036397">
    <property type="entry name" value="RNaseH_sf"/>
</dbReference>
<evidence type="ECO:0000259" key="6">
    <source>
        <dbReference type="Pfam" id="PF17919"/>
    </source>
</evidence>
<feature type="compositionally biased region" description="Basic and acidic residues" evidence="2">
    <location>
        <begin position="17"/>
        <end position="29"/>
    </location>
</feature>
<dbReference type="PANTHER" id="PTHR37984:SF5">
    <property type="entry name" value="PROTEIN NYNRIN-LIKE"/>
    <property type="match status" value="1"/>
</dbReference>
<dbReference type="PANTHER" id="PTHR37984">
    <property type="entry name" value="PROTEIN CBG26694"/>
    <property type="match status" value="1"/>
</dbReference>
<feature type="domain" description="Reverse transcriptase" evidence="3">
    <location>
        <begin position="557"/>
        <end position="715"/>
    </location>
</feature>
<dbReference type="Gene3D" id="3.10.10.10">
    <property type="entry name" value="HIV Type 1 Reverse Transcriptase, subunit A, domain 1"/>
    <property type="match status" value="1"/>
</dbReference>
<dbReference type="InterPro" id="IPR000477">
    <property type="entry name" value="RT_dom"/>
</dbReference>
<dbReference type="SUPFAM" id="SSF53098">
    <property type="entry name" value="Ribonuclease H-like"/>
    <property type="match status" value="2"/>
</dbReference>
<dbReference type="Pfam" id="PF17919">
    <property type="entry name" value="RT_RNaseH_2"/>
    <property type="match status" value="1"/>
</dbReference>
<dbReference type="InterPro" id="IPR005162">
    <property type="entry name" value="Retrotrans_gag_dom"/>
</dbReference>
<evidence type="ECO:0000256" key="1">
    <source>
        <dbReference type="ARBA" id="ARBA00023268"/>
    </source>
</evidence>